<dbReference type="EMBL" id="BARU01034009">
    <property type="protein sequence ID" value="GAH73902.1"/>
    <property type="molecule type" value="Genomic_DNA"/>
</dbReference>
<gene>
    <name evidence="1" type="ORF">S03H2_53431</name>
</gene>
<sequence>EKTEQIEEAEEVEGEIEKECEVKEDCPDKTCFTKDCIDYNCSYFQIIPCCGNGICETEETYKECAEDCIKSGVFNKDEVWGGTIHVTGDVRVKEGVTLTILPGTKVIVTAHQDDQHGGEVDPGLEAESPEAIAITLKAGYPPKDDEYVKSHVTIEIKGTLNAIGTQENRIIFTSDNASPTTYDWYRLRIWDGNLEYAVVEYARMITIEGGPQALNKNVKISNNIIRHMLEGAISIGFLDKTASPIISNNEIYDCGNE</sequence>
<reference evidence="1" key="1">
    <citation type="journal article" date="2014" name="Front. Microbiol.">
        <title>High frequency of phylogenetically diverse reductive dehalogenase-homologous genes in deep subseafloor sedimentary metagenomes.</title>
        <authorList>
            <person name="Kawai M."/>
            <person name="Futagami T."/>
            <person name="Toyoda A."/>
            <person name="Takaki Y."/>
            <person name="Nishi S."/>
            <person name="Hori S."/>
            <person name="Arai W."/>
            <person name="Tsubouchi T."/>
            <person name="Morono Y."/>
            <person name="Uchiyama I."/>
            <person name="Ito T."/>
            <person name="Fujiyama A."/>
            <person name="Inagaki F."/>
            <person name="Takami H."/>
        </authorList>
    </citation>
    <scope>NUCLEOTIDE SEQUENCE</scope>
    <source>
        <strain evidence="1">Expedition CK06-06</strain>
    </source>
</reference>
<proteinExistence type="predicted"/>
<dbReference type="InterPro" id="IPR011050">
    <property type="entry name" value="Pectin_lyase_fold/virulence"/>
</dbReference>
<evidence type="ECO:0000313" key="1">
    <source>
        <dbReference type="EMBL" id="GAH73902.1"/>
    </source>
</evidence>
<name>X1HWQ8_9ZZZZ</name>
<comment type="caution">
    <text evidence="1">The sequence shown here is derived from an EMBL/GenBank/DDBJ whole genome shotgun (WGS) entry which is preliminary data.</text>
</comment>
<feature type="non-terminal residue" evidence="1">
    <location>
        <position position="257"/>
    </location>
</feature>
<feature type="non-terminal residue" evidence="1">
    <location>
        <position position="1"/>
    </location>
</feature>
<accession>X1HWQ8</accession>
<dbReference type="SUPFAM" id="SSF51126">
    <property type="entry name" value="Pectin lyase-like"/>
    <property type="match status" value="1"/>
</dbReference>
<evidence type="ECO:0008006" key="2">
    <source>
        <dbReference type="Google" id="ProtNLM"/>
    </source>
</evidence>
<protein>
    <recommendedName>
        <fullName evidence="2">Right handed beta helix domain-containing protein</fullName>
    </recommendedName>
</protein>
<organism evidence="1">
    <name type="scientific">marine sediment metagenome</name>
    <dbReference type="NCBI Taxonomy" id="412755"/>
    <lineage>
        <taxon>unclassified sequences</taxon>
        <taxon>metagenomes</taxon>
        <taxon>ecological metagenomes</taxon>
    </lineage>
</organism>
<dbReference type="AlphaFoldDB" id="X1HWQ8"/>